<keyword evidence="2" id="KW-0560">Oxidoreductase</keyword>
<feature type="non-terminal residue" evidence="2">
    <location>
        <position position="165"/>
    </location>
</feature>
<feature type="compositionally biased region" description="Basic and acidic residues" evidence="1">
    <location>
        <begin position="84"/>
        <end position="98"/>
    </location>
</feature>
<feature type="compositionally biased region" description="Basic residues" evidence="1">
    <location>
        <begin position="25"/>
        <end position="70"/>
    </location>
</feature>
<feature type="non-terminal residue" evidence="2">
    <location>
        <position position="1"/>
    </location>
</feature>
<protein>
    <submittedName>
        <fullName evidence="2">Nitrite reductase [NAD(P)H] large subunit</fullName>
        <ecNumber evidence="2">1.7.1.4</ecNumber>
    </submittedName>
</protein>
<feature type="compositionally biased region" description="Basic residues" evidence="1">
    <location>
        <begin position="102"/>
        <end position="114"/>
    </location>
</feature>
<dbReference type="EMBL" id="CADCUS010000157">
    <property type="protein sequence ID" value="CAA9393887.1"/>
    <property type="molecule type" value="Genomic_DNA"/>
</dbReference>
<proteinExistence type="predicted"/>
<sequence>AQGPRRRPRDRRRPRPARAGQPALRRPRRRPLRRARVRRRPRRRRRGPGSARRRRVDRAVLRRRPARRARGPALAAARPGPARRPRDGRPRPAAERGGRLPLQHRHQGRARHGLAGRGDQPARPGPDHPRRHRLRELWRHRRRHLRLAGALRPVPGPVRAGGGRM</sequence>
<feature type="compositionally biased region" description="Basic residues" evidence="1">
    <location>
        <begin position="1"/>
        <end position="16"/>
    </location>
</feature>
<accession>A0A6J4NPP5</accession>
<organism evidence="2">
    <name type="scientific">uncultured Pseudonocardia sp</name>
    <dbReference type="NCBI Taxonomy" id="211455"/>
    <lineage>
        <taxon>Bacteria</taxon>
        <taxon>Bacillati</taxon>
        <taxon>Actinomycetota</taxon>
        <taxon>Actinomycetes</taxon>
        <taxon>Pseudonocardiales</taxon>
        <taxon>Pseudonocardiaceae</taxon>
        <taxon>Pseudonocardia</taxon>
        <taxon>environmental samples</taxon>
    </lineage>
</organism>
<feature type="compositionally biased region" description="Low complexity" evidence="1">
    <location>
        <begin position="71"/>
        <end position="80"/>
    </location>
</feature>
<name>A0A6J4NPP5_9PSEU</name>
<evidence type="ECO:0000313" key="2">
    <source>
        <dbReference type="EMBL" id="CAA9393887.1"/>
    </source>
</evidence>
<gene>
    <name evidence="2" type="ORF">AVDCRST_MAG66-1031</name>
</gene>
<dbReference type="AlphaFoldDB" id="A0A6J4NPP5"/>
<feature type="region of interest" description="Disordered" evidence="1">
    <location>
        <begin position="1"/>
        <end position="132"/>
    </location>
</feature>
<dbReference type="GO" id="GO:0008942">
    <property type="term" value="F:nitrite reductase [NAD(P)H] activity"/>
    <property type="evidence" value="ECO:0007669"/>
    <property type="project" value="UniProtKB-EC"/>
</dbReference>
<reference evidence="2" key="1">
    <citation type="submission" date="2020-02" db="EMBL/GenBank/DDBJ databases">
        <authorList>
            <person name="Meier V. D."/>
        </authorList>
    </citation>
    <scope>NUCLEOTIDE SEQUENCE</scope>
    <source>
        <strain evidence="2">AVDCRST_MAG66</strain>
    </source>
</reference>
<evidence type="ECO:0000256" key="1">
    <source>
        <dbReference type="SAM" id="MobiDB-lite"/>
    </source>
</evidence>
<dbReference type="EC" id="1.7.1.4" evidence="2"/>